<comment type="caution">
    <text evidence="8">The sequence shown here is derived from an EMBL/GenBank/DDBJ whole genome shotgun (WGS) entry which is preliminary data.</text>
</comment>
<dbReference type="PANTHER" id="PTHR11409:SF43">
    <property type="entry name" value="ADENOSINE DEAMINASE"/>
    <property type="match status" value="1"/>
</dbReference>
<feature type="domain" description="Adenosine deaminase" evidence="7">
    <location>
        <begin position="1"/>
        <end position="91"/>
    </location>
</feature>
<dbReference type="Gene3D" id="3.20.20.140">
    <property type="entry name" value="Metal-dependent hydrolases"/>
    <property type="match status" value="1"/>
</dbReference>
<evidence type="ECO:0000256" key="3">
    <source>
        <dbReference type="ARBA" id="ARBA00012784"/>
    </source>
</evidence>
<feature type="non-terminal residue" evidence="8">
    <location>
        <position position="1"/>
    </location>
</feature>
<evidence type="ECO:0000259" key="7">
    <source>
        <dbReference type="Pfam" id="PF00962"/>
    </source>
</evidence>
<sequence length="94" mass="10093">EVCPSSNVALGFAPSPAEHPFRRLREQGLLVTINTDIPAMTGASLTSEYALVKDAFGYDDKVLADLAKAGVTASFAPQGIRTRLTAEIDTWLTR</sequence>
<dbReference type="InterPro" id="IPR032466">
    <property type="entry name" value="Metal_Hydrolase"/>
</dbReference>
<dbReference type="SUPFAM" id="SSF51556">
    <property type="entry name" value="Metallo-dependent hydrolases"/>
    <property type="match status" value="1"/>
</dbReference>
<evidence type="ECO:0000256" key="4">
    <source>
        <dbReference type="ARBA" id="ARBA00022723"/>
    </source>
</evidence>
<reference evidence="9" key="1">
    <citation type="journal article" date="2019" name="Int. J. Syst. Evol. Microbiol.">
        <title>The Global Catalogue of Microorganisms (GCM) 10K type strain sequencing project: providing services to taxonomists for standard genome sequencing and annotation.</title>
        <authorList>
            <consortium name="The Broad Institute Genomics Platform"/>
            <consortium name="The Broad Institute Genome Sequencing Center for Infectious Disease"/>
            <person name="Wu L."/>
            <person name="Ma J."/>
        </authorList>
    </citation>
    <scope>NUCLEOTIDE SEQUENCE [LARGE SCALE GENOMIC DNA]</scope>
    <source>
        <strain evidence="9">JCM 31696</strain>
    </source>
</reference>
<keyword evidence="4" id="KW-0479">Metal-binding</keyword>
<evidence type="ECO:0000313" key="8">
    <source>
        <dbReference type="EMBL" id="MFD0851760.1"/>
    </source>
</evidence>
<dbReference type="EMBL" id="JBHTIR010000759">
    <property type="protein sequence ID" value="MFD0851760.1"/>
    <property type="molecule type" value="Genomic_DNA"/>
</dbReference>
<keyword evidence="5" id="KW-0378">Hydrolase</keyword>
<keyword evidence="6" id="KW-0862">Zinc</keyword>
<protein>
    <recommendedName>
        <fullName evidence="3">adenosine deaminase</fullName>
        <ecNumber evidence="3">3.5.4.4</ecNumber>
    </recommendedName>
</protein>
<evidence type="ECO:0000256" key="6">
    <source>
        <dbReference type="ARBA" id="ARBA00022833"/>
    </source>
</evidence>
<comment type="similarity">
    <text evidence="2">Belongs to the metallo-dependent hydrolases superfamily. Adenosine and AMP deaminases family.</text>
</comment>
<keyword evidence="9" id="KW-1185">Reference proteome</keyword>
<evidence type="ECO:0000313" key="9">
    <source>
        <dbReference type="Proteomes" id="UP001597083"/>
    </source>
</evidence>
<proteinExistence type="inferred from homology"/>
<gene>
    <name evidence="8" type="ORF">ACFQ07_05990</name>
</gene>
<dbReference type="InterPro" id="IPR001365">
    <property type="entry name" value="A_deaminase_dom"/>
</dbReference>
<organism evidence="8 9">
    <name type="scientific">Actinomadura adrarensis</name>
    <dbReference type="NCBI Taxonomy" id="1819600"/>
    <lineage>
        <taxon>Bacteria</taxon>
        <taxon>Bacillati</taxon>
        <taxon>Actinomycetota</taxon>
        <taxon>Actinomycetes</taxon>
        <taxon>Streptosporangiales</taxon>
        <taxon>Thermomonosporaceae</taxon>
        <taxon>Actinomadura</taxon>
    </lineage>
</organism>
<dbReference type="InterPro" id="IPR006330">
    <property type="entry name" value="Ado/ade_deaminase"/>
</dbReference>
<accession>A0ABW3CCT3</accession>
<dbReference type="PANTHER" id="PTHR11409">
    <property type="entry name" value="ADENOSINE DEAMINASE"/>
    <property type="match status" value="1"/>
</dbReference>
<dbReference type="Proteomes" id="UP001597083">
    <property type="component" value="Unassembled WGS sequence"/>
</dbReference>
<evidence type="ECO:0000256" key="1">
    <source>
        <dbReference type="ARBA" id="ARBA00001947"/>
    </source>
</evidence>
<evidence type="ECO:0000256" key="2">
    <source>
        <dbReference type="ARBA" id="ARBA00006676"/>
    </source>
</evidence>
<evidence type="ECO:0000256" key="5">
    <source>
        <dbReference type="ARBA" id="ARBA00022801"/>
    </source>
</evidence>
<name>A0ABW3CCT3_9ACTN</name>
<dbReference type="Pfam" id="PF00962">
    <property type="entry name" value="A_deaminase"/>
    <property type="match status" value="1"/>
</dbReference>
<comment type="cofactor">
    <cofactor evidence="1">
        <name>Zn(2+)</name>
        <dbReference type="ChEBI" id="CHEBI:29105"/>
    </cofactor>
</comment>
<dbReference type="EC" id="3.5.4.4" evidence="3"/>